<dbReference type="EMBL" id="CANHGI010000004">
    <property type="protein sequence ID" value="CAI5447075.1"/>
    <property type="molecule type" value="Genomic_DNA"/>
</dbReference>
<evidence type="ECO:0000256" key="5">
    <source>
        <dbReference type="ARBA" id="ARBA00039017"/>
    </source>
</evidence>
<dbReference type="InterPro" id="IPR036380">
    <property type="entry name" value="Isochorismatase-like_sf"/>
</dbReference>
<keyword evidence="7" id="KW-0732">Signal</keyword>
<comment type="caution">
    <text evidence="9">The sequence shown here is derived from an EMBL/GenBank/DDBJ whole genome shotgun (WGS) entry which is preliminary data.</text>
</comment>
<feature type="signal peptide" evidence="7">
    <location>
        <begin position="1"/>
        <end position="16"/>
    </location>
</feature>
<dbReference type="GO" id="GO:0008936">
    <property type="term" value="F:nicotinamidase activity"/>
    <property type="evidence" value="ECO:0007669"/>
    <property type="project" value="UniProtKB-EC"/>
</dbReference>
<evidence type="ECO:0000256" key="1">
    <source>
        <dbReference type="ARBA" id="ARBA00006336"/>
    </source>
</evidence>
<comment type="similarity">
    <text evidence="1">Belongs to the isochorismatase family.</text>
</comment>
<feature type="chain" id="PRO_5040140027" description="nicotinamidase" evidence="7">
    <location>
        <begin position="17"/>
        <end position="320"/>
    </location>
</feature>
<keyword evidence="3" id="KW-0479">Metal-binding</keyword>
<dbReference type="GO" id="GO:0046872">
    <property type="term" value="F:metal ion binding"/>
    <property type="evidence" value="ECO:0007669"/>
    <property type="project" value="UniProtKB-KW"/>
</dbReference>
<evidence type="ECO:0000256" key="6">
    <source>
        <dbReference type="ARBA" id="ARBA00043224"/>
    </source>
</evidence>
<dbReference type="Gene3D" id="3.40.50.850">
    <property type="entry name" value="Isochorismatase-like"/>
    <property type="match status" value="1"/>
</dbReference>
<evidence type="ECO:0000256" key="2">
    <source>
        <dbReference type="ARBA" id="ARBA00022642"/>
    </source>
</evidence>
<dbReference type="GO" id="GO:0019363">
    <property type="term" value="P:pyridine nucleotide biosynthetic process"/>
    <property type="evidence" value="ECO:0007669"/>
    <property type="project" value="UniProtKB-KW"/>
</dbReference>
<dbReference type="SUPFAM" id="SSF52499">
    <property type="entry name" value="Isochorismatase-like hydrolases"/>
    <property type="match status" value="1"/>
</dbReference>
<comment type="pathway">
    <text evidence="4">Cofactor biosynthesis; nicotinate biosynthesis; nicotinate from nicotinamide: step 1/1.</text>
</comment>
<feature type="domain" description="Isochorismatase-like" evidence="8">
    <location>
        <begin position="81"/>
        <end position="299"/>
    </location>
</feature>
<dbReference type="AlphaFoldDB" id="A0A9P1IM13"/>
<dbReference type="PANTHER" id="PTHR11080:SF33">
    <property type="entry name" value="ISOCHORISMATASE-LIKE DOMAIN-CONTAINING PROTEIN"/>
    <property type="match status" value="1"/>
</dbReference>
<keyword evidence="2" id="KW-0662">Pyridine nucleotide biosynthesis</keyword>
<sequence>MALVAFLSSMVQSASCATTNNNNILAANRTISEKFVKLTGISAGKTEKLMEKWIGNRPWTPETSSQFDSEIIEPLKNLRIALLVVDFQNDFVNGSLKIGDGDAGQDPLEAIPKLNNLLENSKWDMIVYTKDWHPPNHISFLSQAYDSDRKFDRKSEDLKVFDSVLFTEPFKTNQTLYPDHCIQNSEGAEIYPDISIIPDSTYILKGTNPYLDSYSAFNDNNGKDKTDLEEILRNNGIQAVVIAGLAYDICVKFTCLDAVRLNFLSSVIPECSAGLLKNSIIEAEKEFADSGVAIISAEQAQKISNRSFIPEEWIRKLTNL</sequence>
<dbReference type="CDD" id="cd01011">
    <property type="entry name" value="nicotinamidase"/>
    <property type="match status" value="1"/>
</dbReference>
<proteinExistence type="inferred from homology"/>
<evidence type="ECO:0000256" key="7">
    <source>
        <dbReference type="SAM" id="SignalP"/>
    </source>
</evidence>
<organism evidence="9 10">
    <name type="scientific">Caenorhabditis angaria</name>
    <dbReference type="NCBI Taxonomy" id="860376"/>
    <lineage>
        <taxon>Eukaryota</taxon>
        <taxon>Metazoa</taxon>
        <taxon>Ecdysozoa</taxon>
        <taxon>Nematoda</taxon>
        <taxon>Chromadorea</taxon>
        <taxon>Rhabditida</taxon>
        <taxon>Rhabditina</taxon>
        <taxon>Rhabditomorpha</taxon>
        <taxon>Rhabditoidea</taxon>
        <taxon>Rhabditidae</taxon>
        <taxon>Peloderinae</taxon>
        <taxon>Caenorhabditis</taxon>
    </lineage>
</organism>
<name>A0A9P1IM13_9PELO</name>
<evidence type="ECO:0000313" key="10">
    <source>
        <dbReference type="Proteomes" id="UP001152747"/>
    </source>
</evidence>
<dbReference type="Proteomes" id="UP001152747">
    <property type="component" value="Unassembled WGS sequence"/>
</dbReference>
<accession>A0A9P1IM13</accession>
<dbReference type="EC" id="3.5.1.19" evidence="5"/>
<dbReference type="InterPro" id="IPR052347">
    <property type="entry name" value="Isochorismatase_Nicotinamidase"/>
</dbReference>
<keyword evidence="10" id="KW-1185">Reference proteome</keyword>
<evidence type="ECO:0000256" key="4">
    <source>
        <dbReference type="ARBA" id="ARBA00037900"/>
    </source>
</evidence>
<gene>
    <name evidence="9" type="ORF">CAMP_LOCUS9712</name>
</gene>
<protein>
    <recommendedName>
        <fullName evidence="5">nicotinamidase</fullName>
        <ecNumber evidence="5">3.5.1.19</ecNumber>
    </recommendedName>
    <alternativeName>
        <fullName evidence="6">Nicotinamide deamidase</fullName>
    </alternativeName>
</protein>
<evidence type="ECO:0000259" key="8">
    <source>
        <dbReference type="Pfam" id="PF00857"/>
    </source>
</evidence>
<dbReference type="PANTHER" id="PTHR11080">
    <property type="entry name" value="PYRAZINAMIDASE/NICOTINAMIDASE"/>
    <property type="match status" value="1"/>
</dbReference>
<dbReference type="Pfam" id="PF00857">
    <property type="entry name" value="Isochorismatase"/>
    <property type="match status" value="1"/>
</dbReference>
<reference evidence="9" key="1">
    <citation type="submission" date="2022-11" db="EMBL/GenBank/DDBJ databases">
        <authorList>
            <person name="Kikuchi T."/>
        </authorList>
    </citation>
    <scope>NUCLEOTIDE SEQUENCE</scope>
    <source>
        <strain evidence="9">PS1010</strain>
    </source>
</reference>
<dbReference type="InterPro" id="IPR000868">
    <property type="entry name" value="Isochorismatase-like_dom"/>
</dbReference>
<evidence type="ECO:0000256" key="3">
    <source>
        <dbReference type="ARBA" id="ARBA00022723"/>
    </source>
</evidence>
<evidence type="ECO:0000313" key="9">
    <source>
        <dbReference type="EMBL" id="CAI5447075.1"/>
    </source>
</evidence>
<dbReference type="OrthoDB" id="167809at2759"/>